<reference evidence="2" key="1">
    <citation type="journal article" date="2018" name="Nat. Microbiol.">
        <title>Leveraging single-cell genomics to expand the fungal tree of life.</title>
        <authorList>
            <person name="Ahrendt S.R."/>
            <person name="Quandt C.A."/>
            <person name="Ciobanu D."/>
            <person name="Clum A."/>
            <person name="Salamov A."/>
            <person name="Andreopoulos B."/>
            <person name="Cheng J.F."/>
            <person name="Woyke T."/>
            <person name="Pelin A."/>
            <person name="Henrissat B."/>
            <person name="Reynolds N.K."/>
            <person name="Benny G.L."/>
            <person name="Smith M.E."/>
            <person name="James T.Y."/>
            <person name="Grigoriev I.V."/>
        </authorList>
    </citation>
    <scope>NUCLEOTIDE SEQUENCE [LARGE SCALE GENOMIC DNA]</scope>
</reference>
<sequence length="421" mass="48043">MLKKLTGIMRLILTHKKGEGADTEDGKQMKKKANSAWDDIVARYWADLKRVEEVALEKAQGSSDRTKDEDGAAMLLGRWDRESSGFQWSRTSRYLLAYRYMYLSSSPEDQSRGIQYLEIADADKDSVIQSYIQGIGHFLQAHRLSLRQVEEKGEKEEKAILNRLSLSSSCGFPLAMAHLASRHYRVFHKLEGRKLDQELLDCISFTNHGPSFLYLASLPFLWDQSVQWSERALLAGKTMGYSGVARSLLHGKGQREEGSPFQAMLHYQRAFWMRPSTELSVEIVHTFMRIEGVPFRWWLVHLLYAAHGGSKSALALVQSVYSANYTYTKSTNSMLLFTWYLLKDYSSVVYRLFQSSLASLNLPPSASETQSSTEPPLETIPAQVEIGYDEFYRRMVQFHGTSVNVGKLFTQGSIRFLARYT</sequence>
<keyword evidence="2" id="KW-1185">Reference proteome</keyword>
<organism evidence="1 2">
    <name type="scientific">Piptocephalis cylindrospora</name>
    <dbReference type="NCBI Taxonomy" id="1907219"/>
    <lineage>
        <taxon>Eukaryota</taxon>
        <taxon>Fungi</taxon>
        <taxon>Fungi incertae sedis</taxon>
        <taxon>Zoopagomycota</taxon>
        <taxon>Zoopagomycotina</taxon>
        <taxon>Zoopagomycetes</taxon>
        <taxon>Zoopagales</taxon>
        <taxon>Piptocephalidaceae</taxon>
        <taxon>Piptocephalis</taxon>
    </lineage>
</organism>
<accession>A0A4P9Y8P3</accession>
<gene>
    <name evidence="1" type="ORF">BJ684DRAFT_18187</name>
</gene>
<evidence type="ECO:0000313" key="2">
    <source>
        <dbReference type="Proteomes" id="UP000267251"/>
    </source>
</evidence>
<dbReference type="EMBL" id="KZ987729">
    <property type="protein sequence ID" value="RKP15483.1"/>
    <property type="molecule type" value="Genomic_DNA"/>
</dbReference>
<dbReference type="Proteomes" id="UP000267251">
    <property type="component" value="Unassembled WGS sequence"/>
</dbReference>
<evidence type="ECO:0000313" key="1">
    <source>
        <dbReference type="EMBL" id="RKP15483.1"/>
    </source>
</evidence>
<protein>
    <submittedName>
        <fullName evidence="1">Uncharacterized protein</fullName>
    </submittedName>
</protein>
<dbReference type="AlphaFoldDB" id="A0A4P9Y8P3"/>
<proteinExistence type="predicted"/>
<name>A0A4P9Y8P3_9FUNG</name>